<dbReference type="AlphaFoldDB" id="A0A1W2C1D4"/>
<name>A0A1W2C1D4_9HYPH</name>
<dbReference type="InterPro" id="IPR010982">
    <property type="entry name" value="Lambda_DNA-bd_dom_sf"/>
</dbReference>
<dbReference type="InterPro" id="IPR001387">
    <property type="entry name" value="Cro/C1-type_HTH"/>
</dbReference>
<dbReference type="Gene3D" id="1.10.260.40">
    <property type="entry name" value="lambda repressor-like DNA-binding domains"/>
    <property type="match status" value="1"/>
</dbReference>
<feature type="domain" description="HTH cro/C1-type" evidence="1">
    <location>
        <begin position="1"/>
        <end position="46"/>
    </location>
</feature>
<dbReference type="EMBL" id="FWXR01000008">
    <property type="protein sequence ID" value="SMC78993.1"/>
    <property type="molecule type" value="Genomic_DNA"/>
</dbReference>
<dbReference type="Pfam" id="PF01381">
    <property type="entry name" value="HTH_3"/>
    <property type="match status" value="1"/>
</dbReference>
<proteinExistence type="predicted"/>
<accession>A0A1W2C1D4</accession>
<dbReference type="CDD" id="cd00093">
    <property type="entry name" value="HTH_XRE"/>
    <property type="match status" value="1"/>
</dbReference>
<evidence type="ECO:0000259" key="1">
    <source>
        <dbReference type="PROSITE" id="PS50943"/>
    </source>
</evidence>
<reference evidence="2 3" key="1">
    <citation type="submission" date="2017-04" db="EMBL/GenBank/DDBJ databases">
        <authorList>
            <person name="Afonso C.L."/>
            <person name="Miller P.J."/>
            <person name="Scott M.A."/>
            <person name="Spackman E."/>
            <person name="Goraichik I."/>
            <person name="Dimitrov K.M."/>
            <person name="Suarez D.L."/>
            <person name="Swayne D.E."/>
        </authorList>
    </citation>
    <scope>NUCLEOTIDE SEQUENCE [LARGE SCALE GENOMIC DNA]</scope>
    <source>
        <strain evidence="2 3">CGMCC 1.10972</strain>
    </source>
</reference>
<dbReference type="Proteomes" id="UP000192656">
    <property type="component" value="Unassembled WGS sequence"/>
</dbReference>
<dbReference type="STRING" id="937218.SAMN06297251_10886"/>
<evidence type="ECO:0000313" key="2">
    <source>
        <dbReference type="EMBL" id="SMC78993.1"/>
    </source>
</evidence>
<dbReference type="GO" id="GO:0003677">
    <property type="term" value="F:DNA binding"/>
    <property type="evidence" value="ECO:0007669"/>
    <property type="project" value="InterPro"/>
</dbReference>
<gene>
    <name evidence="2" type="ORF">SAMN06297251_10886</name>
</gene>
<keyword evidence="3" id="KW-1185">Reference proteome</keyword>
<evidence type="ECO:0000313" key="3">
    <source>
        <dbReference type="Proteomes" id="UP000192656"/>
    </source>
</evidence>
<organism evidence="2 3">
    <name type="scientific">Fulvimarina manganoxydans</name>
    <dbReference type="NCBI Taxonomy" id="937218"/>
    <lineage>
        <taxon>Bacteria</taxon>
        <taxon>Pseudomonadati</taxon>
        <taxon>Pseudomonadota</taxon>
        <taxon>Alphaproteobacteria</taxon>
        <taxon>Hyphomicrobiales</taxon>
        <taxon>Aurantimonadaceae</taxon>
        <taxon>Fulvimarina</taxon>
    </lineage>
</organism>
<protein>
    <submittedName>
        <fullName evidence="2">Helix-turn-helix</fullName>
    </submittedName>
</protein>
<sequence>MSQAELARALGLTFQQVQKYEKGLNRMLVGKFCQIAKSFGLTGSELLDKSEIDLEPDSSPPVVETEDDRAVRLFKAIPDRDIRKAVLRIMESLAGEPTARSPAIRAAE</sequence>
<dbReference type="SUPFAM" id="SSF47413">
    <property type="entry name" value="lambda repressor-like DNA-binding domains"/>
    <property type="match status" value="1"/>
</dbReference>
<dbReference type="PROSITE" id="PS50943">
    <property type="entry name" value="HTH_CROC1"/>
    <property type="match status" value="1"/>
</dbReference>